<dbReference type="GO" id="GO:0005739">
    <property type="term" value="C:mitochondrion"/>
    <property type="evidence" value="ECO:0007669"/>
    <property type="project" value="TreeGrafter"/>
</dbReference>
<evidence type="ECO:0000256" key="12">
    <source>
        <dbReference type="SAM" id="Phobius"/>
    </source>
</evidence>
<evidence type="ECO:0000256" key="4">
    <source>
        <dbReference type="ARBA" id="ARBA00022622"/>
    </source>
</evidence>
<keyword evidence="3" id="KW-1003">Cell membrane</keyword>
<dbReference type="GO" id="GO:0005886">
    <property type="term" value="C:plasma membrane"/>
    <property type="evidence" value="ECO:0007669"/>
    <property type="project" value="UniProtKB-SubCell"/>
</dbReference>
<evidence type="ECO:0000313" key="15">
    <source>
        <dbReference type="Proteomes" id="UP000467840"/>
    </source>
</evidence>
<evidence type="ECO:0000256" key="1">
    <source>
        <dbReference type="ARBA" id="ARBA00004609"/>
    </source>
</evidence>
<comment type="similarity">
    <text evidence="10">Belongs to the early nodulin-like (ENODL) family.</text>
</comment>
<comment type="caution">
    <text evidence="14">The sequence shown here is derived from an EMBL/GenBank/DDBJ whole genome shotgun (WGS) entry which is preliminary data.</text>
</comment>
<dbReference type="AlphaFoldDB" id="A0A6A6K354"/>
<sequence>MGSQRFPGFLLVMFLMMVMMGFLLGSSQAYQFHVGGRDGWVLNPSENYTLWAPRNRFQVNDTLFFKYKKGSNSVLVVIKDDYYSCNIKKPIQSLTDGDSIFKFDRSGPFYFISGKADNCNNGQRLITVVMAVRPKPQLTPVPAPQSPSPVAAASPTSSPPYLPETPAESTTDNPTDPSAQHQHQQIQFLIMETQDPNKKIQDKKMLPPPIGIFQTREELLKDVHDFLTQGYMVSIKDSSKDRYVTIACDRRGVYRKRLKTGENMHQRKTASRLTNSPFEVVGKKDEDLWALNVKNLEHNHEP</sequence>
<dbReference type="GO" id="GO:0006574">
    <property type="term" value="P:L-valine catabolic process"/>
    <property type="evidence" value="ECO:0007669"/>
    <property type="project" value="TreeGrafter"/>
</dbReference>
<evidence type="ECO:0000256" key="6">
    <source>
        <dbReference type="ARBA" id="ARBA00023136"/>
    </source>
</evidence>
<keyword evidence="4" id="KW-0336">GPI-anchor</keyword>
<dbReference type="CDD" id="cd11019">
    <property type="entry name" value="OsENODL1_like"/>
    <property type="match status" value="1"/>
</dbReference>
<evidence type="ECO:0000256" key="11">
    <source>
        <dbReference type="SAM" id="MobiDB-lite"/>
    </source>
</evidence>
<feature type="domain" description="Phytocyanin" evidence="13">
    <location>
        <begin position="30"/>
        <end position="131"/>
    </location>
</feature>
<dbReference type="InterPro" id="IPR010061">
    <property type="entry name" value="MeMal-semiAld_DH"/>
</dbReference>
<name>A0A6A6K354_HEVBR</name>
<evidence type="ECO:0000259" key="13">
    <source>
        <dbReference type="PROSITE" id="PS51485"/>
    </source>
</evidence>
<feature type="compositionally biased region" description="Polar residues" evidence="11">
    <location>
        <begin position="167"/>
        <end position="183"/>
    </location>
</feature>
<dbReference type="FunFam" id="2.60.40.420:FF:000010">
    <property type="entry name" value="Early nodulin-like protein 1"/>
    <property type="match status" value="1"/>
</dbReference>
<keyword evidence="8" id="KW-0325">Glycoprotein</keyword>
<dbReference type="PANTHER" id="PTHR43866">
    <property type="entry name" value="MALONATE-SEMIALDEHYDE DEHYDROGENASE"/>
    <property type="match status" value="1"/>
</dbReference>
<gene>
    <name evidence="14" type="ORF">GH714_043592</name>
</gene>
<dbReference type="GO" id="GO:0098552">
    <property type="term" value="C:side of membrane"/>
    <property type="evidence" value="ECO:0007669"/>
    <property type="project" value="UniProtKB-KW"/>
</dbReference>
<organism evidence="14 15">
    <name type="scientific">Hevea brasiliensis</name>
    <name type="common">Para rubber tree</name>
    <name type="synonym">Siphonia brasiliensis</name>
    <dbReference type="NCBI Taxonomy" id="3981"/>
    <lineage>
        <taxon>Eukaryota</taxon>
        <taxon>Viridiplantae</taxon>
        <taxon>Streptophyta</taxon>
        <taxon>Embryophyta</taxon>
        <taxon>Tracheophyta</taxon>
        <taxon>Spermatophyta</taxon>
        <taxon>Magnoliopsida</taxon>
        <taxon>eudicotyledons</taxon>
        <taxon>Gunneridae</taxon>
        <taxon>Pentapetalae</taxon>
        <taxon>rosids</taxon>
        <taxon>fabids</taxon>
        <taxon>Malpighiales</taxon>
        <taxon>Euphorbiaceae</taxon>
        <taxon>Crotonoideae</taxon>
        <taxon>Micrandreae</taxon>
        <taxon>Hevea</taxon>
    </lineage>
</organism>
<proteinExistence type="inferred from homology"/>
<evidence type="ECO:0000256" key="9">
    <source>
        <dbReference type="ARBA" id="ARBA00023288"/>
    </source>
</evidence>
<evidence type="ECO:0000256" key="10">
    <source>
        <dbReference type="ARBA" id="ARBA00035011"/>
    </source>
</evidence>
<dbReference type="Pfam" id="PF02298">
    <property type="entry name" value="Cu_bind_like"/>
    <property type="match status" value="1"/>
</dbReference>
<evidence type="ECO:0000256" key="2">
    <source>
        <dbReference type="ARBA" id="ARBA00009986"/>
    </source>
</evidence>
<keyword evidence="5" id="KW-0732">Signal</keyword>
<evidence type="ECO:0000313" key="14">
    <source>
        <dbReference type="EMBL" id="KAF2283240.1"/>
    </source>
</evidence>
<keyword evidence="7" id="KW-1015">Disulfide bond</keyword>
<accession>A0A6A6K354</accession>
<feature type="region of interest" description="Disordered" evidence="11">
    <location>
        <begin position="139"/>
        <end position="183"/>
    </location>
</feature>
<evidence type="ECO:0000256" key="5">
    <source>
        <dbReference type="ARBA" id="ARBA00022729"/>
    </source>
</evidence>
<dbReference type="PANTHER" id="PTHR43866:SF3">
    <property type="entry name" value="METHYLMALONATE-SEMIALDEHYDE DEHYDROGENASE [ACYLATING], MITOCHONDRIAL"/>
    <property type="match status" value="1"/>
</dbReference>
<evidence type="ECO:0000256" key="3">
    <source>
        <dbReference type="ARBA" id="ARBA00022475"/>
    </source>
</evidence>
<comment type="similarity">
    <text evidence="2">Belongs to the aldehyde dehydrogenase family.</text>
</comment>
<dbReference type="GO" id="GO:0009055">
    <property type="term" value="F:electron transfer activity"/>
    <property type="evidence" value="ECO:0007669"/>
    <property type="project" value="InterPro"/>
</dbReference>
<reference evidence="14 15" key="1">
    <citation type="journal article" date="2020" name="Mol. Plant">
        <title>The Chromosome-Based Rubber Tree Genome Provides New Insights into Spurge Genome Evolution and Rubber Biosynthesis.</title>
        <authorList>
            <person name="Liu J."/>
            <person name="Shi C."/>
            <person name="Shi C.C."/>
            <person name="Li W."/>
            <person name="Zhang Q.J."/>
            <person name="Zhang Y."/>
            <person name="Li K."/>
            <person name="Lu H.F."/>
            <person name="Shi C."/>
            <person name="Zhu S.T."/>
            <person name="Xiao Z.Y."/>
            <person name="Nan H."/>
            <person name="Yue Y."/>
            <person name="Zhu X.G."/>
            <person name="Wu Y."/>
            <person name="Hong X.N."/>
            <person name="Fan G.Y."/>
            <person name="Tong Y."/>
            <person name="Zhang D."/>
            <person name="Mao C.L."/>
            <person name="Liu Y.L."/>
            <person name="Hao S.J."/>
            <person name="Liu W.Q."/>
            <person name="Lv M.Q."/>
            <person name="Zhang H.B."/>
            <person name="Liu Y."/>
            <person name="Hu-Tang G.R."/>
            <person name="Wang J.P."/>
            <person name="Wang J.H."/>
            <person name="Sun Y.H."/>
            <person name="Ni S.B."/>
            <person name="Chen W.B."/>
            <person name="Zhang X.C."/>
            <person name="Jiao Y.N."/>
            <person name="Eichler E.E."/>
            <person name="Li G.H."/>
            <person name="Liu X."/>
            <person name="Gao L.Z."/>
        </authorList>
    </citation>
    <scope>NUCLEOTIDE SEQUENCE [LARGE SCALE GENOMIC DNA]</scope>
    <source>
        <strain evidence="15">cv. GT1</strain>
        <tissue evidence="14">Leaf</tissue>
    </source>
</reference>
<dbReference type="GO" id="GO:0006210">
    <property type="term" value="P:thymine catabolic process"/>
    <property type="evidence" value="ECO:0007669"/>
    <property type="project" value="TreeGrafter"/>
</dbReference>
<dbReference type="PROSITE" id="PS51485">
    <property type="entry name" value="PHYTOCYANIN"/>
    <property type="match status" value="1"/>
</dbReference>
<dbReference type="GO" id="GO:0004491">
    <property type="term" value="F:methylmalonate-semialdehyde dehydrogenase (acylating, NAD) activity"/>
    <property type="evidence" value="ECO:0007669"/>
    <property type="project" value="InterPro"/>
</dbReference>
<keyword evidence="12" id="KW-1133">Transmembrane helix</keyword>
<comment type="subcellular location">
    <subcellularLocation>
        <location evidence="1">Cell membrane</location>
        <topology evidence="1">Lipid-anchor</topology>
        <topology evidence="1">GPI-anchor</topology>
    </subcellularLocation>
</comment>
<dbReference type="InterPro" id="IPR003245">
    <property type="entry name" value="Phytocyanin_dom"/>
</dbReference>
<dbReference type="InterPro" id="IPR008972">
    <property type="entry name" value="Cupredoxin"/>
</dbReference>
<dbReference type="InterPro" id="IPR041846">
    <property type="entry name" value="ENL_dom"/>
</dbReference>
<feature type="transmembrane region" description="Helical" evidence="12">
    <location>
        <begin position="6"/>
        <end position="24"/>
    </location>
</feature>
<dbReference type="Gene3D" id="2.60.40.420">
    <property type="entry name" value="Cupredoxins - blue copper proteins"/>
    <property type="match status" value="1"/>
</dbReference>
<evidence type="ECO:0000256" key="8">
    <source>
        <dbReference type="ARBA" id="ARBA00023180"/>
    </source>
</evidence>
<dbReference type="Proteomes" id="UP000467840">
    <property type="component" value="Unassembled WGS sequence"/>
</dbReference>
<keyword evidence="12" id="KW-0812">Transmembrane</keyword>
<keyword evidence="9" id="KW-0449">Lipoprotein</keyword>
<evidence type="ECO:0000256" key="7">
    <source>
        <dbReference type="ARBA" id="ARBA00023157"/>
    </source>
</evidence>
<dbReference type="SUPFAM" id="SSF49503">
    <property type="entry name" value="Cupredoxins"/>
    <property type="match status" value="1"/>
</dbReference>
<protein>
    <recommendedName>
        <fullName evidence="13">Phytocyanin domain-containing protein</fullName>
    </recommendedName>
</protein>
<dbReference type="EMBL" id="JAAGAX010000020">
    <property type="protein sequence ID" value="KAF2283240.1"/>
    <property type="molecule type" value="Genomic_DNA"/>
</dbReference>
<keyword evidence="6 12" id="KW-0472">Membrane</keyword>
<keyword evidence="15" id="KW-1185">Reference proteome</keyword>